<dbReference type="GeneID" id="66106350"/>
<evidence type="ECO:0000256" key="2">
    <source>
        <dbReference type="SAM" id="MobiDB-lite"/>
    </source>
</evidence>
<sequence>MALSGSLDKLYFSLREAAEKNGEAMKNALEVQSAIVQANKRKDELKIALEATQNREAAIKARRLQIDEAIQNMQMQVTNATLRKQESIEEAKRRCADAVRKARIDREKELEQVKIDHKKALQVLQEEQESEIRDSITRDTNAWALALICDGPPLLQQLIRRIHSIQNTAIFMGMKLVVIDVLQGILGNDTYGASGGISLVHDESVVKLKQTSHDQARAAIGGDDKVRASGNVDRAGDGAARDGERLAMSSGESYIHEPRRTSCGRLDHFKSVQVQKNVEETHKEPPSNDLDDVAPILSPRQMR</sequence>
<name>A0A9P8AVZ5_9AGAR</name>
<dbReference type="Proteomes" id="UP000812287">
    <property type="component" value="Unassembled WGS sequence"/>
</dbReference>
<feature type="compositionally biased region" description="Basic and acidic residues" evidence="2">
    <location>
        <begin position="277"/>
        <end position="286"/>
    </location>
</feature>
<evidence type="ECO:0000256" key="1">
    <source>
        <dbReference type="SAM" id="Coils"/>
    </source>
</evidence>
<dbReference type="EMBL" id="MU250527">
    <property type="protein sequence ID" value="KAG7450094.1"/>
    <property type="molecule type" value="Genomic_DNA"/>
</dbReference>
<evidence type="ECO:0000313" key="3">
    <source>
        <dbReference type="EMBL" id="KAG7450094.1"/>
    </source>
</evidence>
<keyword evidence="4" id="KW-1185">Reference proteome</keyword>
<feature type="coiled-coil region" evidence="1">
    <location>
        <begin position="35"/>
        <end position="62"/>
    </location>
</feature>
<gene>
    <name evidence="3" type="ORF">BT62DRAFT_917610</name>
</gene>
<organism evidence="3 4">
    <name type="scientific">Guyanagaster necrorhizus</name>
    <dbReference type="NCBI Taxonomy" id="856835"/>
    <lineage>
        <taxon>Eukaryota</taxon>
        <taxon>Fungi</taxon>
        <taxon>Dikarya</taxon>
        <taxon>Basidiomycota</taxon>
        <taxon>Agaricomycotina</taxon>
        <taxon>Agaricomycetes</taxon>
        <taxon>Agaricomycetidae</taxon>
        <taxon>Agaricales</taxon>
        <taxon>Marasmiineae</taxon>
        <taxon>Physalacriaceae</taxon>
        <taxon>Guyanagaster</taxon>
    </lineage>
</organism>
<dbReference type="AlphaFoldDB" id="A0A9P8AVZ5"/>
<keyword evidence="1" id="KW-0175">Coiled coil</keyword>
<feature type="region of interest" description="Disordered" evidence="2">
    <location>
        <begin position="276"/>
        <end position="303"/>
    </location>
</feature>
<accession>A0A9P8AVZ5</accession>
<protein>
    <submittedName>
        <fullName evidence="3">Uncharacterized protein</fullName>
    </submittedName>
</protein>
<proteinExistence type="predicted"/>
<dbReference type="RefSeq" id="XP_043043594.1">
    <property type="nucleotide sequence ID" value="XM_043184053.1"/>
</dbReference>
<comment type="caution">
    <text evidence="3">The sequence shown here is derived from an EMBL/GenBank/DDBJ whole genome shotgun (WGS) entry which is preliminary data.</text>
</comment>
<evidence type="ECO:0000313" key="4">
    <source>
        <dbReference type="Proteomes" id="UP000812287"/>
    </source>
</evidence>
<reference evidence="3" key="1">
    <citation type="submission" date="2020-11" db="EMBL/GenBank/DDBJ databases">
        <title>Adaptations for nitrogen fixation in a non-lichenized fungal sporocarp promotes dispersal by wood-feeding termites.</title>
        <authorList>
            <consortium name="DOE Joint Genome Institute"/>
            <person name="Koch R.A."/>
            <person name="Yoon G."/>
            <person name="Arayal U."/>
            <person name="Lail K."/>
            <person name="Amirebrahimi M."/>
            <person name="Labutti K."/>
            <person name="Lipzen A."/>
            <person name="Riley R."/>
            <person name="Barry K."/>
            <person name="Henrissat B."/>
            <person name="Grigoriev I.V."/>
            <person name="Herr J.R."/>
            <person name="Aime M.C."/>
        </authorList>
    </citation>
    <scope>NUCLEOTIDE SEQUENCE</scope>
    <source>
        <strain evidence="3">MCA 3950</strain>
    </source>
</reference>